<name>A0A0A9GAF5_ARUDO</name>
<evidence type="ECO:0000256" key="1">
    <source>
        <dbReference type="SAM" id="SignalP"/>
    </source>
</evidence>
<feature type="signal peptide" evidence="1">
    <location>
        <begin position="1"/>
        <end position="17"/>
    </location>
</feature>
<organism evidence="2">
    <name type="scientific">Arundo donax</name>
    <name type="common">Giant reed</name>
    <name type="synonym">Donax arundinaceus</name>
    <dbReference type="NCBI Taxonomy" id="35708"/>
    <lineage>
        <taxon>Eukaryota</taxon>
        <taxon>Viridiplantae</taxon>
        <taxon>Streptophyta</taxon>
        <taxon>Embryophyta</taxon>
        <taxon>Tracheophyta</taxon>
        <taxon>Spermatophyta</taxon>
        <taxon>Magnoliopsida</taxon>
        <taxon>Liliopsida</taxon>
        <taxon>Poales</taxon>
        <taxon>Poaceae</taxon>
        <taxon>PACMAD clade</taxon>
        <taxon>Arundinoideae</taxon>
        <taxon>Arundineae</taxon>
        <taxon>Arundo</taxon>
    </lineage>
</organism>
<dbReference type="AlphaFoldDB" id="A0A0A9GAF5"/>
<dbReference type="EMBL" id="GBRH01175841">
    <property type="protein sequence ID" value="JAE22055.1"/>
    <property type="molecule type" value="Transcribed_RNA"/>
</dbReference>
<protein>
    <submittedName>
        <fullName evidence="2">Uncharacterized protein</fullName>
    </submittedName>
</protein>
<sequence length="57" mass="6359">MCSASLLLLSAIYLLIALRRNQTPLITYAVALPLCGRWFYCIYSRGPGSESCTTTRE</sequence>
<feature type="chain" id="PRO_5002065000" evidence="1">
    <location>
        <begin position="18"/>
        <end position="57"/>
    </location>
</feature>
<reference evidence="2" key="1">
    <citation type="submission" date="2014-09" db="EMBL/GenBank/DDBJ databases">
        <authorList>
            <person name="Magalhaes I.L.F."/>
            <person name="Oliveira U."/>
            <person name="Santos F.R."/>
            <person name="Vidigal T.H.D.A."/>
            <person name="Brescovit A.D."/>
            <person name="Santos A.J."/>
        </authorList>
    </citation>
    <scope>NUCLEOTIDE SEQUENCE</scope>
    <source>
        <tissue evidence="2">Shoot tissue taken approximately 20 cm above the soil surface</tissue>
    </source>
</reference>
<keyword evidence="1" id="KW-0732">Signal</keyword>
<proteinExistence type="predicted"/>
<evidence type="ECO:0000313" key="2">
    <source>
        <dbReference type="EMBL" id="JAE22055.1"/>
    </source>
</evidence>
<reference evidence="2" key="2">
    <citation type="journal article" date="2015" name="Data Brief">
        <title>Shoot transcriptome of the giant reed, Arundo donax.</title>
        <authorList>
            <person name="Barrero R.A."/>
            <person name="Guerrero F.D."/>
            <person name="Moolhuijzen P."/>
            <person name="Goolsby J.A."/>
            <person name="Tidwell J."/>
            <person name="Bellgard S.E."/>
            <person name="Bellgard M.I."/>
        </authorList>
    </citation>
    <scope>NUCLEOTIDE SEQUENCE</scope>
    <source>
        <tissue evidence="2">Shoot tissue taken approximately 20 cm above the soil surface</tissue>
    </source>
</reference>
<accession>A0A0A9GAF5</accession>